<proteinExistence type="predicted"/>
<name>G4YNT0_PHYSP</name>
<dbReference type="OMA" id="TIPHENS"/>
<dbReference type="AlphaFoldDB" id="G4YNT0"/>
<dbReference type="EMBL" id="JH159151">
    <property type="protein sequence ID" value="EGZ30638.1"/>
    <property type="molecule type" value="Genomic_DNA"/>
</dbReference>
<dbReference type="GeneID" id="20654693"/>
<evidence type="ECO:0000313" key="1">
    <source>
        <dbReference type="EMBL" id="EGZ30638.1"/>
    </source>
</evidence>
<accession>G4YNT0</accession>
<organism evidence="1 2">
    <name type="scientific">Phytophthora sojae (strain P6497)</name>
    <name type="common">Soybean stem and root rot agent</name>
    <name type="synonym">Phytophthora megasperma f. sp. glycines</name>
    <dbReference type="NCBI Taxonomy" id="1094619"/>
    <lineage>
        <taxon>Eukaryota</taxon>
        <taxon>Sar</taxon>
        <taxon>Stramenopiles</taxon>
        <taxon>Oomycota</taxon>
        <taxon>Peronosporomycetes</taxon>
        <taxon>Peronosporales</taxon>
        <taxon>Peronosporaceae</taxon>
        <taxon>Phytophthora</taxon>
    </lineage>
</organism>
<dbReference type="KEGG" id="psoj:PHYSODRAFT_476057"/>
<dbReference type="RefSeq" id="XP_009517913.1">
    <property type="nucleotide sequence ID" value="XM_009519618.1"/>
</dbReference>
<keyword evidence="2" id="KW-1185">Reference proteome</keyword>
<dbReference type="InParanoid" id="G4YNT0"/>
<protein>
    <submittedName>
        <fullName evidence="1">Uncharacterized protein</fullName>
    </submittedName>
</protein>
<feature type="non-terminal residue" evidence="1">
    <location>
        <position position="213"/>
    </location>
</feature>
<dbReference type="Proteomes" id="UP000002640">
    <property type="component" value="Unassembled WGS sequence"/>
</dbReference>
<sequence length="213" mass="24163">MRTVIIFWAAVGLGPFFLQLRGFAKFSTPHKITESLITPVDAMMETSDLFKVCPVTSMFFAGARWNACPTHYFRLEDRILCHIVVPQYNAHGGYFIVNRTTIPHENSPSSCDDNRFPLNGNFYHVSIGFYSIYAEMSGTFCSSDDTAYLTVSGVGTYDINGLQLADDRGSGGYRMSYWNIFTGTSFTLVRIFTQRRSFVSCRRFAKRCDQMSE</sequence>
<reference evidence="1 2" key="1">
    <citation type="journal article" date="2006" name="Science">
        <title>Phytophthora genome sequences uncover evolutionary origins and mechanisms of pathogenesis.</title>
        <authorList>
            <person name="Tyler B.M."/>
            <person name="Tripathy S."/>
            <person name="Zhang X."/>
            <person name="Dehal P."/>
            <person name="Jiang R.H."/>
            <person name="Aerts A."/>
            <person name="Arredondo F.D."/>
            <person name="Baxter L."/>
            <person name="Bensasson D."/>
            <person name="Beynon J.L."/>
            <person name="Chapman J."/>
            <person name="Damasceno C.M."/>
            <person name="Dorrance A.E."/>
            <person name="Dou D."/>
            <person name="Dickerman A.W."/>
            <person name="Dubchak I.L."/>
            <person name="Garbelotto M."/>
            <person name="Gijzen M."/>
            <person name="Gordon S.G."/>
            <person name="Govers F."/>
            <person name="Grunwald N.J."/>
            <person name="Huang W."/>
            <person name="Ivors K.L."/>
            <person name="Jones R.W."/>
            <person name="Kamoun S."/>
            <person name="Krampis K."/>
            <person name="Lamour K.H."/>
            <person name="Lee M.K."/>
            <person name="McDonald W.H."/>
            <person name="Medina M."/>
            <person name="Meijer H.J."/>
            <person name="Nordberg E.K."/>
            <person name="Maclean D.J."/>
            <person name="Ospina-Giraldo M.D."/>
            <person name="Morris P.F."/>
            <person name="Phuntumart V."/>
            <person name="Putnam N.H."/>
            <person name="Rash S."/>
            <person name="Rose J.K."/>
            <person name="Sakihama Y."/>
            <person name="Salamov A.A."/>
            <person name="Savidor A."/>
            <person name="Scheuring C.F."/>
            <person name="Smith B.M."/>
            <person name="Sobral B.W."/>
            <person name="Terry A."/>
            <person name="Torto-Alalibo T.A."/>
            <person name="Win J."/>
            <person name="Xu Z."/>
            <person name="Zhang H."/>
            <person name="Grigoriev I.V."/>
            <person name="Rokhsar D.S."/>
            <person name="Boore J.L."/>
        </authorList>
    </citation>
    <scope>NUCLEOTIDE SEQUENCE [LARGE SCALE GENOMIC DNA]</scope>
    <source>
        <strain evidence="1 2">P6497</strain>
    </source>
</reference>
<evidence type="ECO:0000313" key="2">
    <source>
        <dbReference type="Proteomes" id="UP000002640"/>
    </source>
</evidence>
<gene>
    <name evidence="1" type="ORF">PHYSODRAFT_476057</name>
</gene>